<evidence type="ECO:0000256" key="1">
    <source>
        <dbReference type="ARBA" id="ARBA00022553"/>
    </source>
</evidence>
<dbReference type="AlphaFoldDB" id="A0A917JVU8"/>
<dbReference type="RefSeq" id="WP_188922204.1">
    <property type="nucleotide sequence ID" value="NZ_BMPZ01000010.1"/>
</dbReference>
<dbReference type="Pfam" id="PF00486">
    <property type="entry name" value="Trans_reg_C"/>
    <property type="match status" value="1"/>
</dbReference>
<dbReference type="GO" id="GO:0000156">
    <property type="term" value="F:phosphorelay response regulator activity"/>
    <property type="evidence" value="ECO:0007669"/>
    <property type="project" value="TreeGrafter"/>
</dbReference>
<evidence type="ECO:0000313" key="10">
    <source>
        <dbReference type="EMBL" id="GGI89736.1"/>
    </source>
</evidence>
<dbReference type="Gene3D" id="1.10.10.10">
    <property type="entry name" value="Winged helix-like DNA-binding domain superfamily/Winged helix DNA-binding domain"/>
    <property type="match status" value="1"/>
</dbReference>
<evidence type="ECO:0000256" key="5">
    <source>
        <dbReference type="ARBA" id="ARBA00023163"/>
    </source>
</evidence>
<dbReference type="EMBL" id="BMPZ01000010">
    <property type="protein sequence ID" value="GGI89736.1"/>
    <property type="molecule type" value="Genomic_DNA"/>
</dbReference>
<sequence>MKVLLVEDDPKTIDYIASGFSAKGHDIDSVANGVDGLLKAQTGNYDLLVLDRMLPGLDGLGVLAELRGGGDEVPVMILSALSHVDERVKGLRAGGDDYMTKPFAFAELLLRCEKLLSRYQQNPAATELIVGALQIDLITRNVTLGGEKLLLQPKEFKLLRFLMEHAGQVISRTMLFEAVWDYHFDPRTNVIEVHIAKLRRKFAELGYPDLIETVRGAGYLLREKN</sequence>
<dbReference type="GO" id="GO:0006355">
    <property type="term" value="P:regulation of DNA-templated transcription"/>
    <property type="evidence" value="ECO:0007669"/>
    <property type="project" value="InterPro"/>
</dbReference>
<dbReference type="GO" id="GO:0032993">
    <property type="term" value="C:protein-DNA complex"/>
    <property type="evidence" value="ECO:0007669"/>
    <property type="project" value="TreeGrafter"/>
</dbReference>
<feature type="modified residue" description="4-aspartylphosphate" evidence="6">
    <location>
        <position position="51"/>
    </location>
</feature>
<dbReference type="Proteomes" id="UP000613743">
    <property type="component" value="Unassembled WGS sequence"/>
</dbReference>
<dbReference type="Pfam" id="PF00072">
    <property type="entry name" value="Response_reg"/>
    <property type="match status" value="1"/>
</dbReference>
<gene>
    <name evidence="10" type="ORF">GCM10009332_28860</name>
</gene>
<keyword evidence="5" id="KW-0804">Transcription</keyword>
<dbReference type="FunFam" id="1.10.10.10:FF:000005">
    <property type="entry name" value="Two-component system response regulator"/>
    <property type="match status" value="1"/>
</dbReference>
<dbReference type="InterPro" id="IPR039420">
    <property type="entry name" value="WalR-like"/>
</dbReference>
<reference evidence="10" key="2">
    <citation type="submission" date="2020-09" db="EMBL/GenBank/DDBJ databases">
        <authorList>
            <person name="Sun Q."/>
            <person name="Ohkuma M."/>
        </authorList>
    </citation>
    <scope>NUCLEOTIDE SEQUENCE</scope>
    <source>
        <strain evidence="10">JCM 30804</strain>
    </source>
</reference>
<dbReference type="CDD" id="cd19935">
    <property type="entry name" value="REC_OmpR_CusR-like"/>
    <property type="match status" value="1"/>
</dbReference>
<evidence type="ECO:0000259" key="9">
    <source>
        <dbReference type="PROSITE" id="PS51755"/>
    </source>
</evidence>
<feature type="DNA-binding region" description="OmpR/PhoB-type" evidence="7">
    <location>
        <begin position="125"/>
        <end position="223"/>
    </location>
</feature>
<keyword evidence="1 6" id="KW-0597">Phosphoprotein</keyword>
<dbReference type="InterPro" id="IPR001867">
    <property type="entry name" value="OmpR/PhoB-type_DNA-bd"/>
</dbReference>
<dbReference type="InterPro" id="IPR011006">
    <property type="entry name" value="CheY-like_superfamily"/>
</dbReference>
<evidence type="ECO:0000313" key="11">
    <source>
        <dbReference type="Proteomes" id="UP000613743"/>
    </source>
</evidence>
<keyword evidence="11" id="KW-1185">Reference proteome</keyword>
<dbReference type="PROSITE" id="PS51755">
    <property type="entry name" value="OMPR_PHOB"/>
    <property type="match status" value="1"/>
</dbReference>
<evidence type="ECO:0000256" key="2">
    <source>
        <dbReference type="ARBA" id="ARBA00023012"/>
    </source>
</evidence>
<keyword evidence="4 7" id="KW-0238">DNA-binding</keyword>
<dbReference type="Gene3D" id="6.10.250.690">
    <property type="match status" value="1"/>
</dbReference>
<dbReference type="GO" id="GO:0000976">
    <property type="term" value="F:transcription cis-regulatory region binding"/>
    <property type="evidence" value="ECO:0007669"/>
    <property type="project" value="TreeGrafter"/>
</dbReference>
<name>A0A917JVU8_9GAMM</name>
<accession>A0A917JVU8</accession>
<keyword evidence="2" id="KW-0902">Two-component regulatory system</keyword>
<reference evidence="10" key="1">
    <citation type="journal article" date="2014" name="Int. J. Syst. Evol. Microbiol.">
        <title>Complete genome sequence of Corynebacterium casei LMG S-19264T (=DSM 44701T), isolated from a smear-ripened cheese.</title>
        <authorList>
            <consortium name="US DOE Joint Genome Institute (JGI-PGF)"/>
            <person name="Walter F."/>
            <person name="Albersmeier A."/>
            <person name="Kalinowski J."/>
            <person name="Ruckert C."/>
        </authorList>
    </citation>
    <scope>NUCLEOTIDE SEQUENCE</scope>
    <source>
        <strain evidence="10">JCM 30804</strain>
    </source>
</reference>
<evidence type="ECO:0000256" key="4">
    <source>
        <dbReference type="ARBA" id="ARBA00023125"/>
    </source>
</evidence>
<evidence type="ECO:0000256" key="6">
    <source>
        <dbReference type="PROSITE-ProRule" id="PRU00169"/>
    </source>
</evidence>
<keyword evidence="3" id="KW-0805">Transcription regulation</keyword>
<dbReference type="PANTHER" id="PTHR48111:SF41">
    <property type="entry name" value="TRANSCRIPTIONAL REGULATORY PROTEIN CUSR-RELATED"/>
    <property type="match status" value="1"/>
</dbReference>
<dbReference type="Gene3D" id="3.40.50.2300">
    <property type="match status" value="1"/>
</dbReference>
<protein>
    <submittedName>
        <fullName evidence="10">DNA-binding response regulator</fullName>
    </submittedName>
</protein>
<dbReference type="SMART" id="SM00862">
    <property type="entry name" value="Trans_reg_C"/>
    <property type="match status" value="1"/>
</dbReference>
<feature type="domain" description="OmpR/PhoB-type" evidence="9">
    <location>
        <begin position="125"/>
        <end position="223"/>
    </location>
</feature>
<evidence type="ECO:0000256" key="7">
    <source>
        <dbReference type="PROSITE-ProRule" id="PRU01091"/>
    </source>
</evidence>
<dbReference type="SUPFAM" id="SSF52172">
    <property type="entry name" value="CheY-like"/>
    <property type="match status" value="1"/>
</dbReference>
<proteinExistence type="predicted"/>
<dbReference type="PANTHER" id="PTHR48111">
    <property type="entry name" value="REGULATOR OF RPOS"/>
    <property type="match status" value="1"/>
</dbReference>
<comment type="caution">
    <text evidence="10">The sequence shown here is derived from an EMBL/GenBank/DDBJ whole genome shotgun (WGS) entry which is preliminary data.</text>
</comment>
<dbReference type="SMART" id="SM00448">
    <property type="entry name" value="REC"/>
    <property type="match status" value="1"/>
</dbReference>
<dbReference type="PROSITE" id="PS50110">
    <property type="entry name" value="RESPONSE_REGULATORY"/>
    <property type="match status" value="1"/>
</dbReference>
<evidence type="ECO:0000259" key="8">
    <source>
        <dbReference type="PROSITE" id="PS50110"/>
    </source>
</evidence>
<evidence type="ECO:0000256" key="3">
    <source>
        <dbReference type="ARBA" id="ARBA00023015"/>
    </source>
</evidence>
<dbReference type="InterPro" id="IPR001789">
    <property type="entry name" value="Sig_transdc_resp-reg_receiver"/>
</dbReference>
<dbReference type="CDD" id="cd00383">
    <property type="entry name" value="trans_reg_C"/>
    <property type="match status" value="1"/>
</dbReference>
<organism evidence="10 11">
    <name type="scientific">Shewanella gelidii</name>
    <dbReference type="NCBI Taxonomy" id="1642821"/>
    <lineage>
        <taxon>Bacteria</taxon>
        <taxon>Pseudomonadati</taxon>
        <taxon>Pseudomonadota</taxon>
        <taxon>Gammaproteobacteria</taxon>
        <taxon>Alteromonadales</taxon>
        <taxon>Shewanellaceae</taxon>
        <taxon>Shewanella</taxon>
    </lineage>
</organism>
<dbReference type="InterPro" id="IPR036388">
    <property type="entry name" value="WH-like_DNA-bd_sf"/>
</dbReference>
<feature type="domain" description="Response regulatory" evidence="8">
    <location>
        <begin position="2"/>
        <end position="116"/>
    </location>
</feature>
<dbReference type="GO" id="GO:0005829">
    <property type="term" value="C:cytosol"/>
    <property type="evidence" value="ECO:0007669"/>
    <property type="project" value="TreeGrafter"/>
</dbReference>